<comment type="caution">
    <text evidence="1">The sequence shown here is derived from an EMBL/GenBank/DDBJ whole genome shotgun (WGS) entry which is preliminary data.</text>
</comment>
<evidence type="ECO:0000313" key="1">
    <source>
        <dbReference type="EMBL" id="MDT0608053.1"/>
    </source>
</evidence>
<dbReference type="EMBL" id="JAVRHR010000003">
    <property type="protein sequence ID" value="MDT0608053.1"/>
    <property type="molecule type" value="Genomic_DNA"/>
</dbReference>
<evidence type="ECO:0000313" key="2">
    <source>
        <dbReference type="Proteomes" id="UP001255246"/>
    </source>
</evidence>
<accession>A0ABU3AG14</accession>
<reference evidence="1 2" key="1">
    <citation type="submission" date="2023-09" db="EMBL/GenBank/DDBJ databases">
        <authorList>
            <person name="Rey-Velasco X."/>
        </authorList>
    </citation>
    <scope>NUCLEOTIDE SEQUENCE [LARGE SCALE GENOMIC DNA]</scope>
    <source>
        <strain evidence="1 2">F388</strain>
    </source>
</reference>
<dbReference type="RefSeq" id="WP_311352420.1">
    <property type="nucleotide sequence ID" value="NZ_JAVRHR010000003.1"/>
</dbReference>
<proteinExistence type="predicted"/>
<organism evidence="1 2">
    <name type="scientific">Croceitalea rosinachiae</name>
    <dbReference type="NCBI Taxonomy" id="3075596"/>
    <lineage>
        <taxon>Bacteria</taxon>
        <taxon>Pseudomonadati</taxon>
        <taxon>Bacteroidota</taxon>
        <taxon>Flavobacteriia</taxon>
        <taxon>Flavobacteriales</taxon>
        <taxon>Flavobacteriaceae</taxon>
        <taxon>Croceitalea</taxon>
    </lineage>
</organism>
<dbReference type="Pfam" id="PF13584">
    <property type="entry name" value="BatD"/>
    <property type="match status" value="1"/>
</dbReference>
<keyword evidence="2" id="KW-1185">Reference proteome</keyword>
<protein>
    <submittedName>
        <fullName evidence="1">BatD family protein</fullName>
    </submittedName>
</protein>
<dbReference type="Proteomes" id="UP001255246">
    <property type="component" value="Unassembled WGS sequence"/>
</dbReference>
<sequence length="284" mass="32869">MKYRKSDMNYIKKYLFLLSFIFSFYHSYTQNKEVVFSSELVGDDGVIGINELVKIKFTGNVDFEGISDLPFEDFKIISGPTPSTYTDKETGKRVKKESAGSLLKSYYYILMPERKGNLNIRAEQMEFKEKLYEAQPIDIKVTDSVEIVDYVTSGMITAQEEIQLTAEVIYNSTHKDSLNVVYKLFFPFSIGLQRFGFLKIPDYSKFNGVDVPISEYEPKNENHDGKNYRSIVLKSFVIPSSKNQEFEIEPLSIELFFEVPTFELDLNGSRIYESLYFHLDSIPK</sequence>
<name>A0ABU3AG14_9FLAO</name>
<dbReference type="InterPro" id="IPR025738">
    <property type="entry name" value="BatD"/>
</dbReference>
<gene>
    <name evidence="1" type="ORF">RM706_13475</name>
</gene>